<gene>
    <name evidence="1" type="ORF">SAMN02746089_02663</name>
</gene>
<dbReference type="RefSeq" id="WP_268761655.1">
    <property type="nucleotide sequence ID" value="NZ_FQVH01000052.1"/>
</dbReference>
<protein>
    <submittedName>
        <fullName evidence="1">Uncharacterized protein</fullName>
    </submittedName>
</protein>
<keyword evidence="2" id="KW-1185">Reference proteome</keyword>
<dbReference type="Proteomes" id="UP000184088">
    <property type="component" value="Unassembled WGS sequence"/>
</dbReference>
<dbReference type="AlphaFoldDB" id="A0A1M5F1U4"/>
<sequence>MINALQWQIAQDTNPKDKKIHQEALRISKEILQGKKDVDMTIHI</sequence>
<reference evidence="1 2" key="1">
    <citation type="submission" date="2016-11" db="EMBL/GenBank/DDBJ databases">
        <authorList>
            <person name="Jaros S."/>
            <person name="Januszkiewicz K."/>
            <person name="Wedrychowicz H."/>
        </authorList>
    </citation>
    <scope>NUCLEOTIDE SEQUENCE [LARGE SCALE GENOMIC DNA]</scope>
    <source>
        <strain evidence="1 2">DSM 17918</strain>
    </source>
</reference>
<name>A0A1M5F1U4_9THEO</name>
<evidence type="ECO:0000313" key="1">
    <source>
        <dbReference type="EMBL" id="SHF85132.1"/>
    </source>
</evidence>
<evidence type="ECO:0000313" key="2">
    <source>
        <dbReference type="Proteomes" id="UP000184088"/>
    </source>
</evidence>
<proteinExistence type="predicted"/>
<accession>A0A1M5F1U4</accession>
<organism evidence="1 2">
    <name type="scientific">Caldanaerobius fijiensis DSM 17918</name>
    <dbReference type="NCBI Taxonomy" id="1121256"/>
    <lineage>
        <taxon>Bacteria</taxon>
        <taxon>Bacillati</taxon>
        <taxon>Bacillota</taxon>
        <taxon>Clostridia</taxon>
        <taxon>Thermoanaerobacterales</taxon>
        <taxon>Thermoanaerobacteraceae</taxon>
        <taxon>Caldanaerobius</taxon>
    </lineage>
</organism>
<dbReference type="STRING" id="1121256.SAMN02746089_02663"/>
<dbReference type="EMBL" id="FQVH01000052">
    <property type="protein sequence ID" value="SHF85132.1"/>
    <property type="molecule type" value="Genomic_DNA"/>
</dbReference>